<dbReference type="RefSeq" id="WP_212215450.1">
    <property type="nucleotide sequence ID" value="NZ_JAGUCO010000004.1"/>
</dbReference>
<dbReference type="InterPro" id="IPR019861">
    <property type="entry name" value="PorP/SprF_Bacteroidetes"/>
</dbReference>
<protein>
    <submittedName>
        <fullName evidence="1">Type IX secretion system membrane protein PorP/SprF</fullName>
    </submittedName>
</protein>
<organism evidence="1 2">
    <name type="scientific">Carboxylicivirga linearis</name>
    <dbReference type="NCBI Taxonomy" id="1628157"/>
    <lineage>
        <taxon>Bacteria</taxon>
        <taxon>Pseudomonadati</taxon>
        <taxon>Bacteroidota</taxon>
        <taxon>Bacteroidia</taxon>
        <taxon>Marinilabiliales</taxon>
        <taxon>Marinilabiliaceae</taxon>
        <taxon>Carboxylicivirga</taxon>
    </lineage>
</organism>
<dbReference type="EMBL" id="JAGUCO010000004">
    <property type="protein sequence ID" value="MBS2098204.1"/>
    <property type="molecule type" value="Genomic_DNA"/>
</dbReference>
<gene>
    <name evidence="1" type="ORF">KEM10_07910</name>
</gene>
<sequence>MKLRVYIPSILLAGFNKFDLLYIKEKINQSESNRIINCRLFKGITRRIVIFLLFCVTTNALGQQFPQFSQNMFNQLATNPGFAGNSEVINLALGNRQQWMGGFDGMAPKTTVFGADANLNILGWDSGLGLSIMNDEIGEWTNLYMSAVYSRRWQTDFGKLGVGLSLGMINQSLKGSGLNTIPQGSGEDDFGNGDYHDDETLTDDQGTAFDLGLGAYLENKAYYLGLSVRHLNRPVPKFKDTYESYLLPTIFITGGYKYPLKSRPIVLIPSIFIKSNTSSYQVDLNVNGVLKDKYWGGLTYRFQDAIVLLGGVELNNGLRIGYSYDINVTQMTSARNGSHEIMFGYSFDMSLEKRKKQYKSVRYL</sequence>
<dbReference type="NCBIfam" id="TIGR03519">
    <property type="entry name" value="T9SS_PorP_fam"/>
    <property type="match status" value="1"/>
</dbReference>
<evidence type="ECO:0000313" key="2">
    <source>
        <dbReference type="Proteomes" id="UP000708576"/>
    </source>
</evidence>
<accession>A0ABS5JTG2</accession>
<proteinExistence type="predicted"/>
<dbReference type="Pfam" id="PF11751">
    <property type="entry name" value="PorP_SprF"/>
    <property type="match status" value="1"/>
</dbReference>
<comment type="caution">
    <text evidence="1">The sequence shown here is derived from an EMBL/GenBank/DDBJ whole genome shotgun (WGS) entry which is preliminary data.</text>
</comment>
<evidence type="ECO:0000313" key="1">
    <source>
        <dbReference type="EMBL" id="MBS2098204.1"/>
    </source>
</evidence>
<keyword evidence="2" id="KW-1185">Reference proteome</keyword>
<dbReference type="Proteomes" id="UP000708576">
    <property type="component" value="Unassembled WGS sequence"/>
</dbReference>
<name>A0ABS5JTG2_9BACT</name>
<reference evidence="1 2" key="1">
    <citation type="journal article" date="2015" name="Int. J. Syst. Evol. Microbiol.">
        <title>Carboxylicivirga linearis sp. nov., isolated from a sea cucumber culture pond.</title>
        <authorList>
            <person name="Wang F.Q."/>
            <person name="Zhou Y.X."/>
            <person name="Lin X.Z."/>
            <person name="Chen G.J."/>
            <person name="Du Z.J."/>
        </authorList>
    </citation>
    <scope>NUCLEOTIDE SEQUENCE [LARGE SCALE GENOMIC DNA]</scope>
    <source>
        <strain evidence="1 2">FB218</strain>
    </source>
</reference>